<evidence type="ECO:0000313" key="2">
    <source>
        <dbReference type="Proteomes" id="UP000540423"/>
    </source>
</evidence>
<sequence length="332" mass="36100">MNHRPALPAARGELSEGVRSLLRAGPVPVGPLLKEAARTDPFGEDLQLALYMAYELHYRGFAGVADSLEWDPELLRLRGAMEEAFLGALREADTGSDDVTAELDALLVEPVEGHGISHRLAADGTWEQLREVLVHRSLYQLKESDPQAWVIPRLEGQAKASLVAVEYDEFGAGRGDRVHAKLFADLMAGAGLDTRYGHYLDAVPAATLAPVNLMSLCGLHRALRGAAVGFFAALEITSPPGARRMARALERFDAGEQCTRFYTEHIEADAVHEQVMRHDVIGDLLTREPELAPDVAFGIRSIGLLEDRWERQVLAAWDAGRSSLRGAGPGGA</sequence>
<comment type="caution">
    <text evidence="1">The sequence shown here is derived from an EMBL/GenBank/DDBJ whole genome shotgun (WGS) entry which is preliminary data.</text>
</comment>
<keyword evidence="2" id="KW-1185">Reference proteome</keyword>
<proteinExistence type="predicted"/>
<evidence type="ECO:0000313" key="1">
    <source>
        <dbReference type="EMBL" id="MBB6437917.1"/>
    </source>
</evidence>
<protein>
    <recommendedName>
        <fullName evidence="3">Iron-containing redox enzyme family protein</fullName>
    </recommendedName>
</protein>
<dbReference type="Gene3D" id="1.20.910.10">
    <property type="entry name" value="Heme oxygenase-like"/>
    <property type="match status" value="1"/>
</dbReference>
<reference evidence="1 2" key="1">
    <citation type="submission" date="2020-08" db="EMBL/GenBank/DDBJ databases">
        <title>Genomic Encyclopedia of Type Strains, Phase IV (KMG-IV): sequencing the most valuable type-strain genomes for metagenomic binning, comparative biology and taxonomic classification.</title>
        <authorList>
            <person name="Goeker M."/>
        </authorList>
    </citation>
    <scope>NUCLEOTIDE SEQUENCE [LARGE SCALE GENOMIC DNA]</scope>
    <source>
        <strain evidence="1 2">DSM 40141</strain>
    </source>
</reference>
<dbReference type="AlphaFoldDB" id="A0A7X0HK83"/>
<dbReference type="Proteomes" id="UP000540423">
    <property type="component" value="Unassembled WGS sequence"/>
</dbReference>
<dbReference type="EMBL" id="JACHEM010000011">
    <property type="protein sequence ID" value="MBB6437917.1"/>
    <property type="molecule type" value="Genomic_DNA"/>
</dbReference>
<gene>
    <name evidence="1" type="ORF">HNQ79_004421</name>
</gene>
<accession>A0A7X0HK83</accession>
<evidence type="ECO:0008006" key="3">
    <source>
        <dbReference type="Google" id="ProtNLM"/>
    </source>
</evidence>
<dbReference type="RefSeq" id="WP_185033617.1">
    <property type="nucleotide sequence ID" value="NZ_BNBN01000009.1"/>
</dbReference>
<organism evidence="1 2">
    <name type="scientific">Streptomyces candidus</name>
    <dbReference type="NCBI Taxonomy" id="67283"/>
    <lineage>
        <taxon>Bacteria</taxon>
        <taxon>Bacillati</taxon>
        <taxon>Actinomycetota</taxon>
        <taxon>Actinomycetes</taxon>
        <taxon>Kitasatosporales</taxon>
        <taxon>Streptomycetaceae</taxon>
        <taxon>Streptomyces</taxon>
    </lineage>
</organism>
<dbReference type="InterPro" id="IPR016084">
    <property type="entry name" value="Haem_Oase-like_multi-hlx"/>
</dbReference>
<dbReference type="Pfam" id="PF14518">
    <property type="entry name" value="Haem_oxygenas_2"/>
    <property type="match status" value="1"/>
</dbReference>
<name>A0A7X0HK83_9ACTN</name>
<dbReference type="SMART" id="SM01236">
    <property type="entry name" value="Haem_oxygenase_2"/>
    <property type="match status" value="1"/>
</dbReference>
<dbReference type="SUPFAM" id="SSF48613">
    <property type="entry name" value="Heme oxygenase-like"/>
    <property type="match status" value="1"/>
</dbReference>